<evidence type="ECO:0000313" key="3">
    <source>
        <dbReference type="Proteomes" id="UP001501321"/>
    </source>
</evidence>
<dbReference type="Proteomes" id="UP001501321">
    <property type="component" value="Unassembled WGS sequence"/>
</dbReference>
<evidence type="ECO:0000313" key="2">
    <source>
        <dbReference type="EMBL" id="GAA4493593.1"/>
    </source>
</evidence>
<gene>
    <name evidence="2" type="ORF">GCM10023095_04110</name>
</gene>
<dbReference type="EMBL" id="BAABFC010000001">
    <property type="protein sequence ID" value="GAA4493593.1"/>
    <property type="molecule type" value="Genomic_DNA"/>
</dbReference>
<reference evidence="3" key="1">
    <citation type="journal article" date="2019" name="Int. J. Syst. Evol. Microbiol.">
        <title>The Global Catalogue of Microorganisms (GCM) 10K type strain sequencing project: providing services to taxonomists for standard genome sequencing and annotation.</title>
        <authorList>
            <consortium name="The Broad Institute Genomics Platform"/>
            <consortium name="The Broad Institute Genome Sequencing Center for Infectious Disease"/>
            <person name="Wu L."/>
            <person name="Ma J."/>
        </authorList>
    </citation>
    <scope>NUCLEOTIDE SEQUENCE [LARGE SCALE GENOMIC DNA]</scope>
    <source>
        <strain evidence="3">JCM 32226</strain>
    </source>
</reference>
<proteinExistence type="predicted"/>
<keyword evidence="3" id="KW-1185">Reference proteome</keyword>
<organism evidence="2 3">
    <name type="scientific">Pseudaeromonas paramecii</name>
    <dbReference type="NCBI Taxonomy" id="2138166"/>
    <lineage>
        <taxon>Bacteria</taxon>
        <taxon>Pseudomonadati</taxon>
        <taxon>Pseudomonadota</taxon>
        <taxon>Gammaproteobacteria</taxon>
        <taxon>Aeromonadales</taxon>
        <taxon>Aeromonadaceae</taxon>
        <taxon>Pseudaeromonas</taxon>
    </lineage>
</organism>
<sequence>MNLEEMESRIQHLELAMVAQQDLINLLLLSIAKDNGQVAAELTNNLAGITQSGRIKLTEEFTEAAQMAVTALTHPDEVEFRSSMGRASGSPSRLDRDTLRALLRIVTSSEDGEQHTGSLPGETSGPSEPDR</sequence>
<feature type="region of interest" description="Disordered" evidence="1">
    <location>
        <begin position="107"/>
        <end position="131"/>
    </location>
</feature>
<dbReference type="RefSeq" id="WP_345009554.1">
    <property type="nucleotide sequence ID" value="NZ_BAABFC010000001.1"/>
</dbReference>
<comment type="caution">
    <text evidence="2">The sequence shown here is derived from an EMBL/GenBank/DDBJ whole genome shotgun (WGS) entry which is preliminary data.</text>
</comment>
<evidence type="ECO:0000256" key="1">
    <source>
        <dbReference type="SAM" id="MobiDB-lite"/>
    </source>
</evidence>
<protein>
    <submittedName>
        <fullName evidence="2">Uncharacterized protein</fullName>
    </submittedName>
</protein>
<name>A0ABP8PWS6_9GAMM</name>
<accession>A0ABP8PWS6</accession>